<keyword evidence="6 9" id="KW-0479">Metal-binding</keyword>
<evidence type="ECO:0000256" key="3">
    <source>
        <dbReference type="ARBA" id="ARBA00012313"/>
    </source>
</evidence>
<feature type="disulfide bond" evidence="10">
    <location>
        <begin position="6"/>
        <end position="38"/>
    </location>
</feature>
<dbReference type="EMBL" id="NKXS01000095">
    <property type="protein sequence ID" value="PIN26434.1"/>
    <property type="molecule type" value="Genomic_DNA"/>
</dbReference>
<evidence type="ECO:0000256" key="7">
    <source>
        <dbReference type="ARBA" id="ARBA00023002"/>
    </source>
</evidence>
<evidence type="ECO:0000259" key="12">
    <source>
        <dbReference type="PROSITE" id="PS50873"/>
    </source>
</evidence>
<dbReference type="EC" id="1.11.1.7" evidence="3"/>
<keyword evidence="9" id="KW-0106">Calcium</keyword>
<dbReference type="InterPro" id="IPR010255">
    <property type="entry name" value="Haem_peroxidase_sf"/>
</dbReference>
<comment type="cofactor">
    <cofactor evidence="2">
        <name>heme b</name>
        <dbReference type="ChEBI" id="CHEBI:60344"/>
    </cofactor>
</comment>
<proteinExistence type="inferred from homology"/>
<keyword evidence="7 13" id="KW-0560">Oxidoreductase</keyword>
<reference evidence="14" key="1">
    <citation type="journal article" date="2018" name="Gigascience">
        <title>Genome assembly of the Pink Ipe (Handroanthus impetiginosus, Bignoniaceae), a highly valued, ecologically keystone Neotropical timber forest tree.</title>
        <authorList>
            <person name="Silva-Junior O.B."/>
            <person name="Grattapaglia D."/>
            <person name="Novaes E."/>
            <person name="Collevatti R.G."/>
        </authorList>
    </citation>
    <scope>NUCLEOTIDE SEQUENCE [LARGE SCALE GENOMIC DNA]</scope>
    <source>
        <strain evidence="14">cv. UFG-1</strain>
    </source>
</reference>
<comment type="caution">
    <text evidence="13">The sequence shown here is derived from an EMBL/GenBank/DDBJ whole genome shotgun (WGS) entry which is preliminary data.</text>
</comment>
<dbReference type="Pfam" id="PF00141">
    <property type="entry name" value="peroxidase"/>
    <property type="match status" value="1"/>
</dbReference>
<evidence type="ECO:0000256" key="6">
    <source>
        <dbReference type="ARBA" id="ARBA00022723"/>
    </source>
</evidence>
<dbReference type="GO" id="GO:0020037">
    <property type="term" value="F:heme binding"/>
    <property type="evidence" value="ECO:0007669"/>
    <property type="project" value="InterPro"/>
</dbReference>
<dbReference type="AlphaFoldDB" id="A0A2G9I9L0"/>
<organism evidence="13 14">
    <name type="scientific">Handroanthus impetiginosus</name>
    <dbReference type="NCBI Taxonomy" id="429701"/>
    <lineage>
        <taxon>Eukaryota</taxon>
        <taxon>Viridiplantae</taxon>
        <taxon>Streptophyta</taxon>
        <taxon>Embryophyta</taxon>
        <taxon>Tracheophyta</taxon>
        <taxon>Spermatophyta</taxon>
        <taxon>Magnoliopsida</taxon>
        <taxon>eudicotyledons</taxon>
        <taxon>Gunneridae</taxon>
        <taxon>Pentapetalae</taxon>
        <taxon>asterids</taxon>
        <taxon>lamiids</taxon>
        <taxon>Lamiales</taxon>
        <taxon>Bignoniaceae</taxon>
        <taxon>Crescentiina</taxon>
        <taxon>Tabebuia alliance</taxon>
        <taxon>Handroanthus</taxon>
    </lineage>
</organism>
<feature type="domain" description="Plant heme peroxidase family profile" evidence="12">
    <location>
        <begin position="1"/>
        <end position="129"/>
    </location>
</feature>
<accession>A0A2G9I9L0</accession>
<evidence type="ECO:0000313" key="14">
    <source>
        <dbReference type="Proteomes" id="UP000231279"/>
    </source>
</evidence>
<protein>
    <recommendedName>
        <fullName evidence="3">peroxidase</fullName>
        <ecNumber evidence="3">1.11.1.7</ecNumber>
    </recommendedName>
</protein>
<dbReference type="PANTHER" id="PTHR31517:SF84">
    <property type="entry name" value="PEROXIDASE"/>
    <property type="match status" value="1"/>
</dbReference>
<dbReference type="SUPFAM" id="SSF48113">
    <property type="entry name" value="Heme-dependent peroxidases"/>
    <property type="match status" value="1"/>
</dbReference>
<comment type="cofactor">
    <cofactor evidence="9">
        <name>Ca(2+)</name>
        <dbReference type="ChEBI" id="CHEBI:29108"/>
    </cofactor>
    <text evidence="9">Binds 2 calcium ions per subunit.</text>
</comment>
<dbReference type="STRING" id="429701.A0A2G9I9L0"/>
<dbReference type="Proteomes" id="UP000231279">
    <property type="component" value="Unassembled WGS sequence"/>
</dbReference>
<gene>
    <name evidence="13" type="ORF">CDL12_00815</name>
</gene>
<evidence type="ECO:0000256" key="1">
    <source>
        <dbReference type="ARBA" id="ARBA00000189"/>
    </source>
</evidence>
<dbReference type="PROSITE" id="PS50873">
    <property type="entry name" value="PEROXIDASE_4"/>
    <property type="match status" value="1"/>
</dbReference>
<evidence type="ECO:0000256" key="8">
    <source>
        <dbReference type="ARBA" id="ARBA00023004"/>
    </source>
</evidence>
<dbReference type="InterPro" id="IPR002016">
    <property type="entry name" value="Haem_peroxidase"/>
</dbReference>
<keyword evidence="4 13" id="KW-0575">Peroxidase</keyword>
<evidence type="ECO:0000256" key="5">
    <source>
        <dbReference type="ARBA" id="ARBA00022617"/>
    </source>
</evidence>
<evidence type="ECO:0000256" key="2">
    <source>
        <dbReference type="ARBA" id="ARBA00001970"/>
    </source>
</evidence>
<dbReference type="Gene3D" id="1.10.420.10">
    <property type="entry name" value="Peroxidase, domain 2"/>
    <property type="match status" value="1"/>
</dbReference>
<feature type="binding site" evidence="9">
    <location>
        <position position="55"/>
    </location>
    <ligand>
        <name>Ca(2+)</name>
        <dbReference type="ChEBI" id="CHEBI:29108"/>
        <label>2</label>
    </ligand>
</feature>
<comment type="catalytic activity">
    <reaction evidence="1">
        <text>2 a phenolic donor + H2O2 = 2 a phenolic radical donor + 2 H2O</text>
        <dbReference type="Rhea" id="RHEA:56136"/>
        <dbReference type="ChEBI" id="CHEBI:15377"/>
        <dbReference type="ChEBI" id="CHEBI:16240"/>
        <dbReference type="ChEBI" id="CHEBI:139520"/>
        <dbReference type="ChEBI" id="CHEBI:139521"/>
        <dbReference type="EC" id="1.11.1.7"/>
    </reaction>
</comment>
<dbReference type="GO" id="GO:0046872">
    <property type="term" value="F:metal ion binding"/>
    <property type="evidence" value="ECO:0007669"/>
    <property type="project" value="UniProtKB-KW"/>
</dbReference>
<keyword evidence="8" id="KW-0408">Iron</keyword>
<evidence type="ECO:0000313" key="13">
    <source>
        <dbReference type="EMBL" id="PIN26434.1"/>
    </source>
</evidence>
<dbReference type="InterPro" id="IPR000823">
    <property type="entry name" value="Peroxidase_pln"/>
</dbReference>
<keyword evidence="5" id="KW-0349">Heme</keyword>
<comment type="similarity">
    <text evidence="11">Belongs to the peroxidase family.</text>
</comment>
<dbReference type="GO" id="GO:0140825">
    <property type="term" value="F:lactoperoxidase activity"/>
    <property type="evidence" value="ECO:0007669"/>
    <property type="project" value="UniProtKB-EC"/>
</dbReference>
<dbReference type="GO" id="GO:0006979">
    <property type="term" value="P:response to oxidative stress"/>
    <property type="evidence" value="ECO:0007669"/>
    <property type="project" value="InterPro"/>
</dbReference>
<name>A0A2G9I9L0_9LAMI</name>
<evidence type="ECO:0000256" key="9">
    <source>
        <dbReference type="PIRSR" id="PIRSR600823-3"/>
    </source>
</evidence>
<evidence type="ECO:0000256" key="4">
    <source>
        <dbReference type="ARBA" id="ARBA00022559"/>
    </source>
</evidence>
<dbReference type="OrthoDB" id="2113341at2759"/>
<evidence type="ECO:0000256" key="11">
    <source>
        <dbReference type="RuleBase" id="RU004241"/>
    </source>
</evidence>
<sequence length="136" mass="15697">MGKTHCAYIHDCLYNFNKTGKSDPTMSKSEVNKLRQQCLQTLKGGQKDLIVFLIDKDGPQYKFTNTYYSILKVDQNLLNNNNSTQIVQEFAANTEQFRREFAFSINRTGGLKVLTGKQWEIRVNCRVINKNNPNIK</sequence>
<keyword evidence="10" id="KW-1015">Disulfide bond</keyword>
<dbReference type="PANTHER" id="PTHR31517">
    <property type="match status" value="1"/>
</dbReference>
<keyword evidence="14" id="KW-1185">Reference proteome</keyword>
<evidence type="ECO:0000256" key="10">
    <source>
        <dbReference type="PIRSR" id="PIRSR600823-5"/>
    </source>
</evidence>